<feature type="binding site" evidence="13">
    <location>
        <position position="162"/>
    </location>
    <ligand>
        <name>Mg(2+)</name>
        <dbReference type="ChEBI" id="CHEBI:18420"/>
    </ligand>
</feature>
<dbReference type="GO" id="GO:0005829">
    <property type="term" value="C:cytosol"/>
    <property type="evidence" value="ECO:0007669"/>
    <property type="project" value="TreeGrafter"/>
</dbReference>
<dbReference type="Pfam" id="PF00456">
    <property type="entry name" value="Transketolase_N"/>
    <property type="match status" value="1"/>
</dbReference>
<dbReference type="OrthoDB" id="8732661at2"/>
<comment type="function">
    <text evidence="15">Catalyzes the transfer of a two-carbon ketol group from a ketose donor to an aldose acceptor, via a covalent intermediate with the cofactor thiamine pyrophosphate.</text>
</comment>
<dbReference type="PROSITE" id="PS00801">
    <property type="entry name" value="TRANSKETOLASE_1"/>
    <property type="match status" value="1"/>
</dbReference>
<evidence type="ECO:0000256" key="3">
    <source>
        <dbReference type="ARBA" id="ARBA00013152"/>
    </source>
</evidence>
<evidence type="ECO:0000256" key="13">
    <source>
        <dbReference type="PIRSR" id="PIRSR605478-4"/>
    </source>
</evidence>
<feature type="active site" description="Proton donor" evidence="10">
    <location>
        <position position="421"/>
    </location>
</feature>
<dbReference type="NCBIfam" id="TIGR00232">
    <property type="entry name" value="tktlase_bact"/>
    <property type="match status" value="1"/>
</dbReference>
<dbReference type="GO" id="GO:0006098">
    <property type="term" value="P:pentose-phosphate shunt"/>
    <property type="evidence" value="ECO:0007669"/>
    <property type="project" value="TreeGrafter"/>
</dbReference>
<protein>
    <recommendedName>
        <fullName evidence="3 9">Transketolase</fullName>
        <ecNumber evidence="3 9">2.2.1.1</ecNumber>
    </recommendedName>
</protein>
<dbReference type="GO" id="GO:0046872">
    <property type="term" value="F:metal ion binding"/>
    <property type="evidence" value="ECO:0007669"/>
    <property type="project" value="UniProtKB-KW"/>
</dbReference>
<feature type="site" description="Important for catalytic activity" evidence="14">
    <location>
        <position position="33"/>
    </location>
</feature>
<dbReference type="Proteomes" id="UP000192582">
    <property type="component" value="Unassembled WGS sequence"/>
</dbReference>
<evidence type="ECO:0000256" key="6">
    <source>
        <dbReference type="ARBA" id="ARBA00022842"/>
    </source>
</evidence>
<dbReference type="InterPro" id="IPR005475">
    <property type="entry name" value="Transketolase-like_Pyr-bd"/>
</dbReference>
<dbReference type="Gene3D" id="3.40.50.970">
    <property type="match status" value="2"/>
</dbReference>
<feature type="binding site" evidence="11">
    <location>
        <position position="479"/>
    </location>
    <ligand>
        <name>substrate</name>
    </ligand>
</feature>
<feature type="binding site" evidence="11">
    <location>
        <position position="529"/>
    </location>
    <ligand>
        <name>substrate</name>
    </ligand>
</feature>
<organism evidence="17 18">
    <name type="scientific">Deinococcus hopiensis KR-140</name>
    <dbReference type="NCBI Taxonomy" id="695939"/>
    <lineage>
        <taxon>Bacteria</taxon>
        <taxon>Thermotogati</taxon>
        <taxon>Deinococcota</taxon>
        <taxon>Deinococci</taxon>
        <taxon>Deinococcales</taxon>
        <taxon>Deinococcaceae</taxon>
        <taxon>Deinococcus</taxon>
    </lineage>
</organism>
<evidence type="ECO:0000256" key="10">
    <source>
        <dbReference type="PIRSR" id="PIRSR605478-1"/>
    </source>
</evidence>
<dbReference type="Gene3D" id="3.40.50.920">
    <property type="match status" value="1"/>
</dbReference>
<reference evidence="17 18" key="1">
    <citation type="submission" date="2017-04" db="EMBL/GenBank/DDBJ databases">
        <authorList>
            <person name="Afonso C.L."/>
            <person name="Miller P.J."/>
            <person name="Scott M.A."/>
            <person name="Spackman E."/>
            <person name="Goraichik I."/>
            <person name="Dimitrov K.M."/>
            <person name="Suarez D.L."/>
            <person name="Swayne D.E."/>
        </authorList>
    </citation>
    <scope>NUCLEOTIDE SEQUENCE [LARGE SCALE GENOMIC DNA]</scope>
    <source>
        <strain evidence="17 18">KR-140</strain>
    </source>
</reference>
<dbReference type="RefSeq" id="WP_084044935.1">
    <property type="nucleotide sequence ID" value="NZ_FWWU01000001.1"/>
</dbReference>
<feature type="binding site" evidence="12">
    <location>
        <begin position="121"/>
        <end position="123"/>
    </location>
    <ligand>
        <name>thiamine diphosphate</name>
        <dbReference type="ChEBI" id="CHEBI:58937"/>
    </ligand>
</feature>
<feature type="binding site" evidence="11">
    <location>
        <position position="392"/>
    </location>
    <ligand>
        <name>substrate</name>
    </ligand>
</feature>
<proteinExistence type="inferred from homology"/>
<dbReference type="InterPro" id="IPR005478">
    <property type="entry name" value="Transketolase_bac-like"/>
</dbReference>
<dbReference type="AlphaFoldDB" id="A0A1W1U9F5"/>
<keyword evidence="7 12" id="KW-0786">Thiamine pyrophosphate</keyword>
<evidence type="ECO:0000259" key="16">
    <source>
        <dbReference type="SMART" id="SM00861"/>
    </source>
</evidence>
<comment type="cofactor">
    <cofactor evidence="13">
        <name>Mg(2+)</name>
        <dbReference type="ChEBI" id="CHEBI:18420"/>
    </cofactor>
    <text evidence="13">Binds 1 Mg(2+) ion per subunit. Can also utilize other divalent metal cations, such as Ca(2+), Mn(2+) and Co(2+).</text>
</comment>
<evidence type="ECO:0000256" key="1">
    <source>
        <dbReference type="ARBA" id="ARBA00007131"/>
    </source>
</evidence>
<dbReference type="CDD" id="cd07033">
    <property type="entry name" value="TPP_PYR_DXS_TK_like"/>
    <property type="match status" value="1"/>
</dbReference>
<dbReference type="STRING" id="695939.SAMN00790413_03872"/>
<sequence>MTQTDVEPNTALVEANALRILAMDAVEAANSGHPGMPMGMADIAEALWRHHLRHNPRNPDWPDRDRFVLSNGHGSMLLYALLHLSGYDLPLEELQNFRQWHSRTPGHPERGYTPGVETTTGPLGQGLANAVGMALAERLLANEFNVGEHEVVNHHTYVFLGDGCLMEGLSHEACSLAGTWGLHKLICFYDDNGISIDGHVEPWFSHDVPGVFRAYGWNVIETVDGHNQQAILAAIEAAKGQAEKPTLICCQTVIGQGAPNKSGTHDVHGAPLGKAEVQAVREALGWPHAPFVIPSHVRAAWNAQPQGEALEREWQARFDRFASAHPERAQEFRRRLAGGVPDGWDEVERALFAQALEVQESVATRKASQLCLEQLVPALPELIGGSADLSPSNLTRVRASVPVMPHGDALSGNYVQYGVREFGMMAIMNGLATHGGFLPYGGTFLIFSDYARNAIRMAALMRLKVLYVLTHDSIGVGEDGPTHQPVEHAAALRLIPNLNVWRPADQFETATAWTQAVRANGPSALLLSRQNLPQLQRDTAASLEAHRGGYVLQEASGAQPQLVLIATGSEVHLAVQGAAQLEAEGVPTRVVSMPSTTVFDLQDEAYRSGVLPRGVPRVAVEAAHVDGWWKYVGLDGEVVGLSTFGESAPAPRLYREFGVTVEHIVRAGQRVTARAERGEAYAQ</sequence>
<comment type="similarity">
    <text evidence="1 15">Belongs to the transketolase family.</text>
</comment>
<dbReference type="InterPro" id="IPR020826">
    <property type="entry name" value="Transketolase_BS"/>
</dbReference>
<feature type="binding site" evidence="12">
    <location>
        <position position="192"/>
    </location>
    <ligand>
        <name>thiamine diphosphate</name>
        <dbReference type="ChEBI" id="CHEBI:58937"/>
    </ligand>
</feature>
<evidence type="ECO:0000256" key="5">
    <source>
        <dbReference type="ARBA" id="ARBA00022723"/>
    </source>
</evidence>
<feature type="domain" description="Transketolase-like pyrimidine-binding" evidence="16">
    <location>
        <begin position="362"/>
        <end position="534"/>
    </location>
</feature>
<dbReference type="SMART" id="SM00861">
    <property type="entry name" value="Transket_pyr"/>
    <property type="match status" value="1"/>
</dbReference>
<evidence type="ECO:0000256" key="15">
    <source>
        <dbReference type="RuleBase" id="RU004996"/>
    </source>
</evidence>
<gene>
    <name evidence="17" type="ORF">SAMN00790413_03872</name>
</gene>
<feature type="binding site" evidence="11">
    <location>
        <position position="268"/>
    </location>
    <ligand>
        <name>substrate</name>
    </ligand>
</feature>
<evidence type="ECO:0000256" key="2">
    <source>
        <dbReference type="ARBA" id="ARBA00011738"/>
    </source>
</evidence>
<dbReference type="InterPro" id="IPR005474">
    <property type="entry name" value="Transketolase_N"/>
</dbReference>
<evidence type="ECO:0000256" key="4">
    <source>
        <dbReference type="ARBA" id="ARBA00022679"/>
    </source>
</evidence>
<dbReference type="Pfam" id="PF02779">
    <property type="entry name" value="Transket_pyr"/>
    <property type="match status" value="1"/>
</dbReference>
<dbReference type="PANTHER" id="PTHR43522">
    <property type="entry name" value="TRANSKETOLASE"/>
    <property type="match status" value="1"/>
</dbReference>
<dbReference type="FunFam" id="3.40.50.970:FF:000003">
    <property type="entry name" value="Transketolase"/>
    <property type="match status" value="1"/>
</dbReference>
<comment type="catalytic activity">
    <reaction evidence="8 15">
        <text>D-sedoheptulose 7-phosphate + D-glyceraldehyde 3-phosphate = aldehydo-D-ribose 5-phosphate + D-xylulose 5-phosphate</text>
        <dbReference type="Rhea" id="RHEA:10508"/>
        <dbReference type="ChEBI" id="CHEBI:57483"/>
        <dbReference type="ChEBI" id="CHEBI:57737"/>
        <dbReference type="ChEBI" id="CHEBI:58273"/>
        <dbReference type="ChEBI" id="CHEBI:59776"/>
        <dbReference type="EC" id="2.2.1.1"/>
    </reaction>
</comment>
<keyword evidence="6 13" id="KW-0460">Magnesium</keyword>
<evidence type="ECO:0000256" key="7">
    <source>
        <dbReference type="ARBA" id="ARBA00023052"/>
    </source>
</evidence>
<feature type="binding site" evidence="11">
    <location>
        <position position="483"/>
    </location>
    <ligand>
        <name>substrate</name>
    </ligand>
</feature>
<dbReference type="EC" id="2.2.1.1" evidence="3 9"/>
<dbReference type="Pfam" id="PF22613">
    <property type="entry name" value="Transketolase_C_1"/>
    <property type="match status" value="1"/>
</dbReference>
<dbReference type="InterPro" id="IPR009014">
    <property type="entry name" value="Transketo_C/PFOR_II"/>
</dbReference>
<feature type="binding site" evidence="12">
    <location>
        <position position="163"/>
    </location>
    <ligand>
        <name>thiamine diphosphate</name>
        <dbReference type="ChEBI" id="CHEBI:58937"/>
    </ligand>
</feature>
<feature type="binding site" evidence="11">
    <location>
        <position position="365"/>
    </location>
    <ligand>
        <name>substrate</name>
    </ligand>
</feature>
<keyword evidence="4 15" id="KW-0808">Transferase</keyword>
<dbReference type="GO" id="GO:0004802">
    <property type="term" value="F:transketolase activity"/>
    <property type="evidence" value="ECO:0007669"/>
    <property type="project" value="UniProtKB-UniRule"/>
</dbReference>
<feature type="binding site" evidence="12">
    <location>
        <position position="268"/>
    </location>
    <ligand>
        <name>thiamine diphosphate</name>
        <dbReference type="ChEBI" id="CHEBI:58937"/>
    </ligand>
</feature>
<dbReference type="FunFam" id="3.40.50.970:FF:000004">
    <property type="entry name" value="Transketolase"/>
    <property type="match status" value="1"/>
</dbReference>
<keyword evidence="15" id="KW-0106">Calcium</keyword>
<feature type="binding site" evidence="13">
    <location>
        <position position="192"/>
    </location>
    <ligand>
        <name>Mg(2+)</name>
        <dbReference type="ChEBI" id="CHEBI:18420"/>
    </ligand>
</feature>
<feature type="binding site" evidence="12">
    <location>
        <position position="447"/>
    </location>
    <ligand>
        <name>thiamine diphosphate</name>
        <dbReference type="ChEBI" id="CHEBI:58937"/>
    </ligand>
</feature>
<comment type="cofactor">
    <cofactor evidence="12">
        <name>thiamine diphosphate</name>
        <dbReference type="ChEBI" id="CHEBI:58937"/>
    </cofactor>
    <text evidence="12">Binds 1 thiamine pyrophosphate per subunit. During the reaction, the substrate forms a covalent intermediate with the cofactor.</text>
</comment>
<keyword evidence="18" id="KW-1185">Reference proteome</keyword>
<feature type="binding site" evidence="11">
    <location>
        <position position="33"/>
    </location>
    <ligand>
        <name>substrate</name>
    </ligand>
</feature>
<comment type="cofactor">
    <cofactor evidence="15">
        <name>Mg(2+)</name>
        <dbReference type="ChEBI" id="CHEBI:18420"/>
    </cofactor>
    <cofactor evidence="15">
        <name>Ca(2+)</name>
        <dbReference type="ChEBI" id="CHEBI:29108"/>
    </cofactor>
    <cofactor evidence="15">
        <name>Mn(2+)</name>
        <dbReference type="ChEBI" id="CHEBI:29035"/>
    </cofactor>
    <cofactor evidence="15">
        <name>Co(2+)</name>
        <dbReference type="ChEBI" id="CHEBI:48828"/>
    </cofactor>
    <text evidence="15">Binds 1 Mg(2+) ion per subunit. Can also utilize other divalent metal cations, such as Ca(2+), Mn(2+) and Co(2+).</text>
</comment>
<accession>A0A1W1U9F5</accession>
<evidence type="ECO:0000313" key="18">
    <source>
        <dbReference type="Proteomes" id="UP000192582"/>
    </source>
</evidence>
<evidence type="ECO:0000313" key="17">
    <source>
        <dbReference type="EMBL" id="SMB77709.1"/>
    </source>
</evidence>
<evidence type="ECO:0000256" key="12">
    <source>
        <dbReference type="PIRSR" id="PIRSR605478-3"/>
    </source>
</evidence>
<dbReference type="SUPFAM" id="SSF52518">
    <property type="entry name" value="Thiamin diphosphate-binding fold (THDP-binding)"/>
    <property type="match status" value="2"/>
</dbReference>
<evidence type="ECO:0000256" key="14">
    <source>
        <dbReference type="PIRSR" id="PIRSR605478-5"/>
    </source>
</evidence>
<name>A0A1W1U9F5_9DEIO</name>
<evidence type="ECO:0000256" key="8">
    <source>
        <dbReference type="ARBA" id="ARBA00049473"/>
    </source>
</evidence>
<feature type="binding site" evidence="13">
    <location>
        <position position="194"/>
    </location>
    <ligand>
        <name>Mg(2+)</name>
        <dbReference type="ChEBI" id="CHEBI:18420"/>
    </ligand>
</feature>
<evidence type="ECO:0000256" key="11">
    <source>
        <dbReference type="PIRSR" id="PIRSR605478-2"/>
    </source>
</evidence>
<dbReference type="PANTHER" id="PTHR43522:SF2">
    <property type="entry name" value="TRANSKETOLASE 1-RELATED"/>
    <property type="match status" value="1"/>
</dbReference>
<dbReference type="InterPro" id="IPR029061">
    <property type="entry name" value="THDP-binding"/>
</dbReference>
<dbReference type="PROSITE" id="PS00802">
    <property type="entry name" value="TRANSKETOLASE_2"/>
    <property type="match status" value="1"/>
</dbReference>
<dbReference type="CDD" id="cd02012">
    <property type="entry name" value="TPP_TK"/>
    <property type="match status" value="1"/>
</dbReference>
<feature type="binding site" evidence="12">
    <location>
        <position position="73"/>
    </location>
    <ligand>
        <name>thiamine diphosphate</name>
        <dbReference type="ChEBI" id="CHEBI:58937"/>
    </ligand>
</feature>
<comment type="subunit">
    <text evidence="2 15">Homodimer.</text>
</comment>
<evidence type="ECO:0000256" key="9">
    <source>
        <dbReference type="NCBIfam" id="TIGR00232"/>
    </source>
</evidence>
<dbReference type="EMBL" id="FWWU01000001">
    <property type="protein sequence ID" value="SMB77709.1"/>
    <property type="molecule type" value="Genomic_DNA"/>
</dbReference>
<feature type="site" description="Important for catalytic activity" evidence="14">
    <location>
        <position position="268"/>
    </location>
</feature>
<dbReference type="InterPro" id="IPR049557">
    <property type="entry name" value="Transketolase_CS"/>
</dbReference>
<dbReference type="InterPro" id="IPR055152">
    <property type="entry name" value="Transketolase-like_C_2"/>
</dbReference>
<dbReference type="InterPro" id="IPR033247">
    <property type="entry name" value="Transketolase_fam"/>
</dbReference>
<keyword evidence="5 13" id="KW-0479">Metal-binding</keyword>
<dbReference type="SUPFAM" id="SSF52922">
    <property type="entry name" value="TK C-terminal domain-like"/>
    <property type="match status" value="1"/>
</dbReference>
<dbReference type="FunFam" id="3.40.50.920:FF:000003">
    <property type="entry name" value="Transketolase"/>
    <property type="match status" value="1"/>
</dbReference>
<feature type="binding site" evidence="11">
    <location>
        <position position="471"/>
    </location>
    <ligand>
        <name>substrate</name>
    </ligand>
</feature>